<proteinExistence type="predicted"/>
<evidence type="ECO:0000313" key="2">
    <source>
        <dbReference type="EMBL" id="QCE03746.1"/>
    </source>
</evidence>
<keyword evidence="3" id="KW-1185">Reference proteome</keyword>
<reference evidence="2 3" key="1">
    <citation type="submission" date="2019-04" db="EMBL/GenBank/DDBJ databases">
        <title>An improved genome assembly and genetic linkage map for asparagus bean, Vigna unguiculata ssp. sesquipedialis.</title>
        <authorList>
            <person name="Xia Q."/>
            <person name="Zhang R."/>
            <person name="Dong Y."/>
        </authorList>
    </citation>
    <scope>NUCLEOTIDE SEQUENCE [LARGE SCALE GENOMIC DNA]</scope>
    <source>
        <tissue evidence="2">Leaf</tissue>
    </source>
</reference>
<feature type="compositionally biased region" description="Low complexity" evidence="1">
    <location>
        <begin position="66"/>
        <end position="75"/>
    </location>
</feature>
<name>A0A4D6MQH8_VIGUN</name>
<feature type="region of interest" description="Disordered" evidence="1">
    <location>
        <begin position="218"/>
        <end position="248"/>
    </location>
</feature>
<accession>A0A4D6MQH8</accession>
<evidence type="ECO:0000256" key="1">
    <source>
        <dbReference type="SAM" id="MobiDB-lite"/>
    </source>
</evidence>
<evidence type="ECO:0000313" key="3">
    <source>
        <dbReference type="Proteomes" id="UP000501690"/>
    </source>
</evidence>
<gene>
    <name evidence="2" type="ORF">DEO72_LG8g1772</name>
</gene>
<sequence length="248" mass="26393">MVDAMMAGEGVSGVRSSIRGVCAAILSFATLRIRCDTSSVRVIRYAPYFCRHADISRMSSVSDSVSLSSSGSGSERLGGDGSSRSRNGSNGQLMVVIVEVLAELHFYIREGVGSVNMVVQEVAKEAAPTLTHGRPSPASTTVTTAERAASTCVTDSPSFPSTRECSLNLPKSCSVIHEPLLPAPMSRPHKLPGLSKPLATTPIVTRSLSGLRRILNVSRSSSSVSHTKSGIHDTEPNHRVTNHDRSRH</sequence>
<feature type="region of interest" description="Disordered" evidence="1">
    <location>
        <begin position="66"/>
        <end position="86"/>
    </location>
</feature>
<protein>
    <submittedName>
        <fullName evidence="2">Uncharacterized protein</fullName>
    </submittedName>
</protein>
<feature type="compositionally biased region" description="Basic and acidic residues" evidence="1">
    <location>
        <begin position="230"/>
        <end position="248"/>
    </location>
</feature>
<organism evidence="2 3">
    <name type="scientific">Vigna unguiculata</name>
    <name type="common">Cowpea</name>
    <dbReference type="NCBI Taxonomy" id="3917"/>
    <lineage>
        <taxon>Eukaryota</taxon>
        <taxon>Viridiplantae</taxon>
        <taxon>Streptophyta</taxon>
        <taxon>Embryophyta</taxon>
        <taxon>Tracheophyta</taxon>
        <taxon>Spermatophyta</taxon>
        <taxon>Magnoliopsida</taxon>
        <taxon>eudicotyledons</taxon>
        <taxon>Gunneridae</taxon>
        <taxon>Pentapetalae</taxon>
        <taxon>rosids</taxon>
        <taxon>fabids</taxon>
        <taxon>Fabales</taxon>
        <taxon>Fabaceae</taxon>
        <taxon>Papilionoideae</taxon>
        <taxon>50 kb inversion clade</taxon>
        <taxon>NPAAA clade</taxon>
        <taxon>indigoferoid/millettioid clade</taxon>
        <taxon>Phaseoleae</taxon>
        <taxon>Vigna</taxon>
    </lineage>
</organism>
<dbReference type="Proteomes" id="UP000501690">
    <property type="component" value="Linkage Group LG8"/>
</dbReference>
<dbReference type="AlphaFoldDB" id="A0A4D6MQH8"/>
<dbReference type="EMBL" id="CP039352">
    <property type="protein sequence ID" value="QCE03746.1"/>
    <property type="molecule type" value="Genomic_DNA"/>
</dbReference>